<evidence type="ECO:0000313" key="1">
    <source>
        <dbReference type="EMBL" id="MFA9462537.1"/>
    </source>
</evidence>
<dbReference type="SUPFAM" id="SSF54786">
    <property type="entry name" value="YcfA/nrd intein domain"/>
    <property type="match status" value="1"/>
</dbReference>
<dbReference type="Proteomes" id="UP001575181">
    <property type="component" value="Unassembled WGS sequence"/>
</dbReference>
<sequence>MGKYAKLRQKILAGGADANVDFADLRTLLRRLGFEERIKGDHHIFTRSDVEEIVNLQPRGSKAKPYQVKQVRNLLVKYRLGETHVD</sequence>
<proteinExistence type="predicted"/>
<evidence type="ECO:0000313" key="2">
    <source>
        <dbReference type="Proteomes" id="UP001575181"/>
    </source>
</evidence>
<reference evidence="1 2" key="1">
    <citation type="submission" date="2024-08" db="EMBL/GenBank/DDBJ databases">
        <title>Whole-genome sequencing of halo(alkali)philic microorganisms from hypersaline lakes.</title>
        <authorList>
            <person name="Sorokin D.Y."/>
            <person name="Merkel A.Y."/>
            <person name="Messina E."/>
            <person name="Yakimov M."/>
        </authorList>
    </citation>
    <scope>NUCLEOTIDE SEQUENCE [LARGE SCALE GENOMIC DNA]</scope>
    <source>
        <strain evidence="1 2">Cl-TMA</strain>
    </source>
</reference>
<gene>
    <name evidence="1" type="ORF">ACERLL_17160</name>
</gene>
<organism evidence="1 2">
    <name type="scientific">Thiohalorhabdus methylotrophus</name>
    <dbReference type="NCBI Taxonomy" id="3242694"/>
    <lineage>
        <taxon>Bacteria</taxon>
        <taxon>Pseudomonadati</taxon>
        <taxon>Pseudomonadota</taxon>
        <taxon>Gammaproteobacteria</taxon>
        <taxon>Thiohalorhabdales</taxon>
        <taxon>Thiohalorhabdaceae</taxon>
        <taxon>Thiohalorhabdus</taxon>
    </lineage>
</organism>
<dbReference type="RefSeq" id="WP_373657325.1">
    <property type="nucleotide sequence ID" value="NZ_JBGUAW010000016.1"/>
</dbReference>
<name>A0ABV4TYY3_9GAMM</name>
<dbReference type="InterPro" id="IPR012933">
    <property type="entry name" value="HicA_mRNA_interferase"/>
</dbReference>
<dbReference type="EMBL" id="JBGUAW010000016">
    <property type="protein sequence ID" value="MFA9462537.1"/>
    <property type="molecule type" value="Genomic_DNA"/>
</dbReference>
<comment type="caution">
    <text evidence="1">The sequence shown here is derived from an EMBL/GenBank/DDBJ whole genome shotgun (WGS) entry which is preliminary data.</text>
</comment>
<protein>
    <submittedName>
        <fullName evidence="1">Type II toxin-antitoxin system HicA family toxin</fullName>
    </submittedName>
</protein>
<dbReference type="Pfam" id="PF07927">
    <property type="entry name" value="HicA_toxin"/>
    <property type="match status" value="1"/>
</dbReference>
<keyword evidence="2" id="KW-1185">Reference proteome</keyword>
<accession>A0ABV4TYY3</accession>